<dbReference type="RefSeq" id="WP_162421119.1">
    <property type="nucleotide sequence ID" value="NZ_WVIE01000001.1"/>
</dbReference>
<reference evidence="2" key="1">
    <citation type="submission" date="2019-12" db="EMBL/GenBank/DDBJ databases">
        <title>High-Quality draft genome sequences of three cyanobacteria isolated from the limestone walls of the Old Cathedral of Coimbra.</title>
        <authorList>
            <person name="Tiago I."/>
            <person name="Soares F."/>
            <person name="Portugal A."/>
        </authorList>
    </citation>
    <scope>NUCLEOTIDE SEQUENCE</scope>
    <source>
        <strain evidence="2">A</strain>
    </source>
</reference>
<proteinExistence type="predicted"/>
<dbReference type="EMBL" id="WVIE01000001">
    <property type="protein sequence ID" value="NDJ15704.1"/>
    <property type="molecule type" value="Genomic_DNA"/>
</dbReference>
<dbReference type="AlphaFoldDB" id="A0A8J7YW51"/>
<evidence type="ECO:0000313" key="3">
    <source>
        <dbReference type="Proteomes" id="UP000646053"/>
    </source>
</evidence>
<name>A0A8J7YW51_9CYAN</name>
<evidence type="ECO:0000313" key="2">
    <source>
        <dbReference type="EMBL" id="NDJ15704.1"/>
    </source>
</evidence>
<comment type="caution">
    <text evidence="2">The sequence shown here is derived from an EMBL/GenBank/DDBJ whole genome shotgun (WGS) entry which is preliminary data.</text>
</comment>
<keyword evidence="3" id="KW-1185">Reference proteome</keyword>
<gene>
    <name evidence="2" type="ORF">GS601_00100</name>
</gene>
<organism evidence="2 3">
    <name type="scientific">Myxacorys almedinensis A</name>
    <dbReference type="NCBI Taxonomy" id="2690445"/>
    <lineage>
        <taxon>Bacteria</taxon>
        <taxon>Bacillati</taxon>
        <taxon>Cyanobacteriota</taxon>
        <taxon>Cyanophyceae</taxon>
        <taxon>Leptolyngbyales</taxon>
        <taxon>Leptolyngbyaceae</taxon>
        <taxon>Myxacorys</taxon>
        <taxon>Myxacorys almedinensis</taxon>
    </lineage>
</organism>
<dbReference type="Proteomes" id="UP000646053">
    <property type="component" value="Unassembled WGS sequence"/>
</dbReference>
<feature type="compositionally biased region" description="Pro residues" evidence="1">
    <location>
        <begin position="47"/>
        <end position="70"/>
    </location>
</feature>
<accession>A0A8J7YW51</accession>
<evidence type="ECO:0000256" key="1">
    <source>
        <dbReference type="SAM" id="MobiDB-lite"/>
    </source>
</evidence>
<sequence length="252" mass="25283">MKSRRNGWIGLAVGALIALLFLTSRPALIMAQAPSPSPSGSVGVPVDPIPVDPSLPNPRPPIPSPSPSVSPSPSGSPTIAPAPIAPGGFPSVPVPAAPTAPPLPVGGEYLDPGGQFKVGILRDFKVSPLAGSVLIESPDGNIAYTVQVQPQSQLGVAGVVLSNEALVTVVQNAFKQGEGFATGEVRSIAGGVQLDWTGNLTIAGQTQPVGGVILSRQVPEGVLLLLIAATEAGGDRVLGAASALVDGFQSLQ</sequence>
<protein>
    <submittedName>
        <fullName evidence="2">Uncharacterized protein</fullName>
    </submittedName>
</protein>
<feature type="compositionally biased region" description="Low complexity" evidence="1">
    <location>
        <begin position="71"/>
        <end position="84"/>
    </location>
</feature>
<feature type="region of interest" description="Disordered" evidence="1">
    <location>
        <begin position="32"/>
        <end position="84"/>
    </location>
</feature>